<evidence type="ECO:0000313" key="1">
    <source>
        <dbReference type="EMBL" id="PZD70207.1"/>
    </source>
</evidence>
<sequence>MKATDFINTLSHSIEELLALTSEDDTGSELEQKLSANGDKRWIAHGAKGIVQDCQRVIDNLLSFEKGIKQPTQWEQQHLIPQWQRALGLYLSKMQTIDEHYCATQQNQGEA</sequence>
<dbReference type="EMBL" id="PQWO01000050">
    <property type="protein sequence ID" value="PZD70207.1"/>
    <property type="molecule type" value="Genomic_DNA"/>
</dbReference>
<proteinExistence type="predicted"/>
<comment type="caution">
    <text evidence="1">The sequence shown here is derived from an EMBL/GenBank/DDBJ whole genome shotgun (WGS) entry which is preliminary data.</text>
</comment>
<evidence type="ECO:0000313" key="2">
    <source>
        <dbReference type="Proteomes" id="UP000248857"/>
    </source>
</evidence>
<accession>A0A2W1JMS6</accession>
<dbReference type="Proteomes" id="UP000248857">
    <property type="component" value="Unassembled WGS sequence"/>
</dbReference>
<keyword evidence="2" id="KW-1185">Reference proteome</keyword>
<dbReference type="RefSeq" id="WP_110989232.1">
    <property type="nucleotide sequence ID" value="NZ_CAWNWM010000050.1"/>
</dbReference>
<organism evidence="1 2">
    <name type="scientific">Acaryochloris thomasi RCC1774</name>
    <dbReference type="NCBI Taxonomy" id="1764569"/>
    <lineage>
        <taxon>Bacteria</taxon>
        <taxon>Bacillati</taxon>
        <taxon>Cyanobacteriota</taxon>
        <taxon>Cyanophyceae</taxon>
        <taxon>Acaryochloridales</taxon>
        <taxon>Acaryochloridaceae</taxon>
        <taxon>Acaryochloris</taxon>
        <taxon>Acaryochloris thomasi</taxon>
    </lineage>
</organism>
<reference evidence="1 2" key="1">
    <citation type="journal article" date="2018" name="Sci. Rep.">
        <title>A novel species of the marine cyanobacterium Acaryochloris with a unique pigment content and lifestyle.</title>
        <authorList>
            <person name="Partensky F."/>
            <person name="Six C."/>
            <person name="Ratin M."/>
            <person name="Garczarek L."/>
            <person name="Vaulot D."/>
            <person name="Probert I."/>
            <person name="Calteau A."/>
            <person name="Gourvil P."/>
            <person name="Marie D."/>
            <person name="Grebert T."/>
            <person name="Bouchier C."/>
            <person name="Le Panse S."/>
            <person name="Gachenot M."/>
            <person name="Rodriguez F."/>
            <person name="Garrido J.L."/>
        </authorList>
    </citation>
    <scope>NUCLEOTIDE SEQUENCE [LARGE SCALE GENOMIC DNA]</scope>
    <source>
        <strain evidence="1 2">RCC1774</strain>
    </source>
</reference>
<protein>
    <submittedName>
        <fullName evidence="1">Uncharacterized protein</fullName>
    </submittedName>
</protein>
<name>A0A2W1JMS6_9CYAN</name>
<gene>
    <name evidence="1" type="ORF">C1752_16671</name>
</gene>
<dbReference type="AlphaFoldDB" id="A0A2W1JMS6"/>